<organism evidence="1 2">
    <name type="scientific">Thauera sedimentorum</name>
    <dbReference type="NCBI Taxonomy" id="2767595"/>
    <lineage>
        <taxon>Bacteria</taxon>
        <taxon>Pseudomonadati</taxon>
        <taxon>Pseudomonadota</taxon>
        <taxon>Betaproteobacteria</taxon>
        <taxon>Rhodocyclales</taxon>
        <taxon>Zoogloeaceae</taxon>
        <taxon>Thauera</taxon>
    </lineage>
</organism>
<reference evidence="2" key="1">
    <citation type="submission" date="2023-07" db="EMBL/GenBank/DDBJ databases">
        <title>Thauera sp. CAU 1555 isolated from sand of Yaerae Beach.</title>
        <authorList>
            <person name="Kim W."/>
        </authorList>
    </citation>
    <scope>NUCLEOTIDE SEQUENCE [LARGE SCALE GENOMIC DNA]</scope>
    <source>
        <strain evidence="2">CAU 1555</strain>
    </source>
</reference>
<dbReference type="EMBL" id="JACYTO010000001">
    <property type="protein sequence ID" value="MBD8502753.1"/>
    <property type="molecule type" value="Genomic_DNA"/>
</dbReference>
<evidence type="ECO:0000313" key="2">
    <source>
        <dbReference type="Proteomes" id="UP000603602"/>
    </source>
</evidence>
<dbReference type="Pfam" id="PF06763">
    <property type="entry name" value="Minor_tail_Z"/>
    <property type="match status" value="1"/>
</dbReference>
<comment type="caution">
    <text evidence="1">The sequence shown here is derived from an EMBL/GenBank/DDBJ whole genome shotgun (WGS) entry which is preliminary data.</text>
</comment>
<dbReference type="Proteomes" id="UP000603602">
    <property type="component" value="Unassembled WGS sequence"/>
</dbReference>
<dbReference type="RefSeq" id="WP_187717515.1">
    <property type="nucleotide sequence ID" value="NZ_JACTAH010000001.1"/>
</dbReference>
<name>A0ABR9B8R8_9RHOO</name>
<accession>A0ABR9B8R8</accession>
<keyword evidence="2" id="KW-1185">Reference proteome</keyword>
<sequence length="199" mass="22039">MKAGIRGIENLRKTAALVATIPEQMQRSAVSAINRAATRIEAAASREMQGRVNLPPGYIRGKLRIVRASMAKPVGAIAIQRRAVPLARFGAQQLSAPAPRARGDRMRRIAKGHKQAGVSVQVKRGRKVARRAFLMPLLGGNGMGVFVRFGPDRRDVEHLYGPSPDQLFRAWRDDNLRRVQDELSSAFGDEIRRNLGSRR</sequence>
<proteinExistence type="predicted"/>
<protein>
    <submittedName>
        <fullName evidence="1">Phage tail protein</fullName>
    </submittedName>
</protein>
<evidence type="ECO:0000313" key="1">
    <source>
        <dbReference type="EMBL" id="MBD8502753.1"/>
    </source>
</evidence>
<gene>
    <name evidence="1" type="ORF">IFO67_07620</name>
</gene>
<dbReference type="InterPro" id="IPR010633">
    <property type="entry name" value="Phage_lambda_GpZ"/>
</dbReference>